<dbReference type="GO" id="GO:0003735">
    <property type="term" value="F:structural constituent of ribosome"/>
    <property type="evidence" value="ECO:0007669"/>
    <property type="project" value="InterPro"/>
</dbReference>
<protein>
    <recommendedName>
        <fullName evidence="4">50S ribosomal protein L35</fullName>
    </recommendedName>
</protein>
<dbReference type="InterPro" id="IPR037229">
    <property type="entry name" value="Ribosomal_bL35_sf"/>
</dbReference>
<evidence type="ECO:0000256" key="2">
    <source>
        <dbReference type="ARBA" id="ARBA00022980"/>
    </source>
</evidence>
<dbReference type="GO" id="GO:0006412">
    <property type="term" value="P:translation"/>
    <property type="evidence" value="ECO:0007669"/>
    <property type="project" value="InterPro"/>
</dbReference>
<evidence type="ECO:0000256" key="3">
    <source>
        <dbReference type="ARBA" id="ARBA00023274"/>
    </source>
</evidence>
<dbReference type="InterPro" id="IPR001706">
    <property type="entry name" value="Ribosomal_bL35"/>
</dbReference>
<evidence type="ECO:0000256" key="1">
    <source>
        <dbReference type="ARBA" id="ARBA00006598"/>
    </source>
</evidence>
<dbReference type="PANTHER" id="PTHR33343:SF1">
    <property type="entry name" value="LARGE RIBOSOMAL SUBUNIT PROTEIN BL35M"/>
    <property type="match status" value="1"/>
</dbReference>
<sequence>MFSNLTSSLRLSTCAFQRGHHACSTVNLSRLQLFRPRMFSVSAVAEAGYKIKSHSGAKKRWRSLASGVFKRGKANHQHLNVTKSPARKNKLAQTGYSTPAQTQKLNKLLLPYGSN</sequence>
<keyword evidence="2 4" id="KW-0689">Ribosomal protein</keyword>
<reference evidence="5" key="1">
    <citation type="submission" date="2020-11" db="EMBL/GenBank/DDBJ databases">
        <authorList>
            <consortium name="DOE Joint Genome Institute"/>
            <person name="Ahrendt S."/>
            <person name="Riley R."/>
            <person name="Andreopoulos W."/>
            <person name="Labutti K."/>
            <person name="Pangilinan J."/>
            <person name="Ruiz-Duenas F.J."/>
            <person name="Barrasa J.M."/>
            <person name="Sanchez-Garcia M."/>
            <person name="Camarero S."/>
            <person name="Miyauchi S."/>
            <person name="Serrano A."/>
            <person name="Linde D."/>
            <person name="Babiker R."/>
            <person name="Drula E."/>
            <person name="Ayuso-Fernandez I."/>
            <person name="Pacheco R."/>
            <person name="Padilla G."/>
            <person name="Ferreira P."/>
            <person name="Barriuso J."/>
            <person name="Kellner H."/>
            <person name="Castanera R."/>
            <person name="Alfaro M."/>
            <person name="Ramirez L."/>
            <person name="Pisabarro A.G."/>
            <person name="Kuo A."/>
            <person name="Tritt A."/>
            <person name="Lipzen A."/>
            <person name="He G."/>
            <person name="Yan M."/>
            <person name="Ng V."/>
            <person name="Cullen D."/>
            <person name="Martin F."/>
            <person name="Rosso M.-N."/>
            <person name="Henrissat B."/>
            <person name="Hibbett D."/>
            <person name="Martinez A.T."/>
            <person name="Grigoriev I.V."/>
        </authorList>
    </citation>
    <scope>NUCLEOTIDE SEQUENCE</scope>
    <source>
        <strain evidence="5">AH 40177</strain>
    </source>
</reference>
<dbReference type="PRINTS" id="PR00064">
    <property type="entry name" value="RIBOSOMALL35"/>
</dbReference>
<comment type="similarity">
    <text evidence="1 4">Belongs to the bacterial ribosomal protein bL35 family.</text>
</comment>
<dbReference type="Gene3D" id="4.10.410.60">
    <property type="match status" value="1"/>
</dbReference>
<dbReference type="Pfam" id="PF01632">
    <property type="entry name" value="Ribosomal_L35p"/>
    <property type="match status" value="1"/>
</dbReference>
<dbReference type="Proteomes" id="UP000772434">
    <property type="component" value="Unassembled WGS sequence"/>
</dbReference>
<organism evidence="5 6">
    <name type="scientific">Rhodocollybia butyracea</name>
    <dbReference type="NCBI Taxonomy" id="206335"/>
    <lineage>
        <taxon>Eukaryota</taxon>
        <taxon>Fungi</taxon>
        <taxon>Dikarya</taxon>
        <taxon>Basidiomycota</taxon>
        <taxon>Agaricomycotina</taxon>
        <taxon>Agaricomycetes</taxon>
        <taxon>Agaricomycetidae</taxon>
        <taxon>Agaricales</taxon>
        <taxon>Marasmiineae</taxon>
        <taxon>Omphalotaceae</taxon>
        <taxon>Rhodocollybia</taxon>
    </lineage>
</organism>
<evidence type="ECO:0000256" key="4">
    <source>
        <dbReference type="RuleBase" id="RU000568"/>
    </source>
</evidence>
<dbReference type="GO" id="GO:0015934">
    <property type="term" value="C:large ribosomal subunit"/>
    <property type="evidence" value="ECO:0007669"/>
    <property type="project" value="TreeGrafter"/>
</dbReference>
<evidence type="ECO:0000313" key="5">
    <source>
        <dbReference type="EMBL" id="KAF9077771.1"/>
    </source>
</evidence>
<keyword evidence="6" id="KW-1185">Reference proteome</keyword>
<dbReference type="AlphaFoldDB" id="A0A9P5Q9F1"/>
<dbReference type="PANTHER" id="PTHR33343">
    <property type="entry name" value="54S RIBOSOMAL PROTEIN BL35M"/>
    <property type="match status" value="1"/>
</dbReference>
<gene>
    <name evidence="5" type="ORF">BDP27DRAFT_1253922</name>
</gene>
<accession>A0A9P5Q9F1</accession>
<proteinExistence type="inferred from homology"/>
<comment type="caution">
    <text evidence="5">The sequence shown here is derived from an EMBL/GenBank/DDBJ whole genome shotgun (WGS) entry which is preliminary data.</text>
</comment>
<dbReference type="EMBL" id="JADNRY010000003">
    <property type="protein sequence ID" value="KAF9077771.1"/>
    <property type="molecule type" value="Genomic_DNA"/>
</dbReference>
<dbReference type="InterPro" id="IPR021137">
    <property type="entry name" value="Ribosomal_bL35-like"/>
</dbReference>
<dbReference type="OrthoDB" id="162638at2759"/>
<name>A0A9P5Q9F1_9AGAR</name>
<evidence type="ECO:0000313" key="6">
    <source>
        <dbReference type="Proteomes" id="UP000772434"/>
    </source>
</evidence>
<keyword evidence="3 4" id="KW-0687">Ribonucleoprotein</keyword>
<dbReference type="SUPFAM" id="SSF143034">
    <property type="entry name" value="L35p-like"/>
    <property type="match status" value="1"/>
</dbReference>